<dbReference type="SMART" id="SM00398">
    <property type="entry name" value="HMG"/>
    <property type="match status" value="1"/>
</dbReference>
<evidence type="ECO:0000313" key="8">
    <source>
        <dbReference type="Proteomes" id="UP000717696"/>
    </source>
</evidence>
<evidence type="ECO:0000256" key="1">
    <source>
        <dbReference type="ARBA" id="ARBA00023015"/>
    </source>
</evidence>
<evidence type="ECO:0000256" key="5">
    <source>
        <dbReference type="SAM" id="MobiDB-lite"/>
    </source>
</evidence>
<accession>A0A9P9FAU7</accession>
<dbReference type="OrthoDB" id="6247875at2759"/>
<dbReference type="PANTHER" id="PTHR10270:SF161">
    <property type="entry name" value="SEX-DETERMINING REGION Y PROTEIN"/>
    <property type="match status" value="1"/>
</dbReference>
<feature type="region of interest" description="Disordered" evidence="5">
    <location>
        <begin position="232"/>
        <end position="262"/>
    </location>
</feature>
<dbReference type="InterPro" id="IPR009071">
    <property type="entry name" value="HMG_box_dom"/>
</dbReference>
<keyword evidence="8" id="KW-1185">Reference proteome</keyword>
<proteinExistence type="predicted"/>
<dbReference type="PROSITE" id="PS50118">
    <property type="entry name" value="HMG_BOX_2"/>
    <property type="match status" value="1"/>
</dbReference>
<dbReference type="SUPFAM" id="SSF47095">
    <property type="entry name" value="HMG-box"/>
    <property type="match status" value="1"/>
</dbReference>
<dbReference type="GO" id="GO:0000978">
    <property type="term" value="F:RNA polymerase II cis-regulatory region sequence-specific DNA binding"/>
    <property type="evidence" value="ECO:0007669"/>
    <property type="project" value="TreeGrafter"/>
</dbReference>
<evidence type="ECO:0000256" key="2">
    <source>
        <dbReference type="ARBA" id="ARBA00023125"/>
    </source>
</evidence>
<feature type="compositionally biased region" description="Low complexity" evidence="5">
    <location>
        <begin position="245"/>
        <end position="262"/>
    </location>
</feature>
<dbReference type="PANTHER" id="PTHR10270">
    <property type="entry name" value="SOX TRANSCRIPTION FACTOR"/>
    <property type="match status" value="1"/>
</dbReference>
<dbReference type="GO" id="GO:0001228">
    <property type="term" value="F:DNA-binding transcription activator activity, RNA polymerase II-specific"/>
    <property type="evidence" value="ECO:0007669"/>
    <property type="project" value="TreeGrafter"/>
</dbReference>
<keyword evidence="2 4" id="KW-0238">DNA-binding</keyword>
<keyword evidence="4" id="KW-0539">Nucleus</keyword>
<dbReference type="InterPro" id="IPR050140">
    <property type="entry name" value="SRY-related_HMG-box_TF-like"/>
</dbReference>
<dbReference type="Gene3D" id="1.10.30.10">
    <property type="entry name" value="High mobility group box domain"/>
    <property type="match status" value="1"/>
</dbReference>
<name>A0A9P9FAU7_9HYPO</name>
<keyword evidence="3" id="KW-0804">Transcription</keyword>
<protein>
    <submittedName>
        <fullName evidence="7">MAT1-2-1 like protein</fullName>
    </submittedName>
</protein>
<sequence length="262" mass="29615">MPHATVVSNYTQDQLDTIWDQLHAQISPFVYVLSIEGPLYRVLDDGAKQFIAKQFMDQVTEKVMYCRDGTAGDRYFLGSPRFFLAGSGMIVHALHTKEAIWVKRPDDGVQHILVVPPALPQKCVKIPRPPNAYILYRSDRHRFIKASQPDIHNNEISQILGRAWNLESEALRTMYKQKAAAIKAELIRRHPEYKYRPRRPSEKRRRRLAEQAEDAEDALADIVVDASQAVPISAPIEESTEESAEVPTEASVEAPAEASVEA</sequence>
<dbReference type="Pfam" id="PF00505">
    <property type="entry name" value="HMG_box"/>
    <property type="match status" value="1"/>
</dbReference>
<dbReference type="InterPro" id="IPR036910">
    <property type="entry name" value="HMG_box_dom_sf"/>
</dbReference>
<keyword evidence="1" id="KW-0805">Transcription regulation</keyword>
<gene>
    <name evidence="7" type="ORF">B0J13DRAFT_603544</name>
</gene>
<dbReference type="GO" id="GO:0005634">
    <property type="term" value="C:nucleus"/>
    <property type="evidence" value="ECO:0007669"/>
    <property type="project" value="UniProtKB-UniRule"/>
</dbReference>
<dbReference type="EMBL" id="JAGMUU010000003">
    <property type="protein sequence ID" value="KAH7157855.1"/>
    <property type="molecule type" value="Genomic_DNA"/>
</dbReference>
<dbReference type="AlphaFoldDB" id="A0A9P9FAU7"/>
<dbReference type="CDD" id="cd01389">
    <property type="entry name" value="HMG-box_ROX1-like"/>
    <property type="match status" value="1"/>
</dbReference>
<evidence type="ECO:0000256" key="3">
    <source>
        <dbReference type="ARBA" id="ARBA00023163"/>
    </source>
</evidence>
<dbReference type="Proteomes" id="UP000717696">
    <property type="component" value="Unassembled WGS sequence"/>
</dbReference>
<comment type="caution">
    <text evidence="7">The sequence shown here is derived from an EMBL/GenBank/DDBJ whole genome shotgun (WGS) entry which is preliminary data.</text>
</comment>
<evidence type="ECO:0000313" key="7">
    <source>
        <dbReference type="EMBL" id="KAH7157855.1"/>
    </source>
</evidence>
<evidence type="ECO:0000259" key="6">
    <source>
        <dbReference type="PROSITE" id="PS50118"/>
    </source>
</evidence>
<feature type="DNA-binding region" description="HMG box" evidence="4">
    <location>
        <begin position="126"/>
        <end position="194"/>
    </location>
</feature>
<reference evidence="7" key="1">
    <citation type="journal article" date="2021" name="Nat. Commun.">
        <title>Genetic determinants of endophytism in the Arabidopsis root mycobiome.</title>
        <authorList>
            <person name="Mesny F."/>
            <person name="Miyauchi S."/>
            <person name="Thiergart T."/>
            <person name="Pickel B."/>
            <person name="Atanasova L."/>
            <person name="Karlsson M."/>
            <person name="Huettel B."/>
            <person name="Barry K.W."/>
            <person name="Haridas S."/>
            <person name="Chen C."/>
            <person name="Bauer D."/>
            <person name="Andreopoulos W."/>
            <person name="Pangilinan J."/>
            <person name="LaButti K."/>
            <person name="Riley R."/>
            <person name="Lipzen A."/>
            <person name="Clum A."/>
            <person name="Drula E."/>
            <person name="Henrissat B."/>
            <person name="Kohler A."/>
            <person name="Grigoriev I.V."/>
            <person name="Martin F.M."/>
            <person name="Hacquard S."/>
        </authorList>
    </citation>
    <scope>NUCLEOTIDE SEQUENCE</scope>
    <source>
        <strain evidence="7">MPI-CAGE-AT-0021</strain>
    </source>
</reference>
<dbReference type="GO" id="GO:0030154">
    <property type="term" value="P:cell differentiation"/>
    <property type="evidence" value="ECO:0007669"/>
    <property type="project" value="TreeGrafter"/>
</dbReference>
<organism evidence="7 8">
    <name type="scientific">Dactylonectria estremocensis</name>
    <dbReference type="NCBI Taxonomy" id="1079267"/>
    <lineage>
        <taxon>Eukaryota</taxon>
        <taxon>Fungi</taxon>
        <taxon>Dikarya</taxon>
        <taxon>Ascomycota</taxon>
        <taxon>Pezizomycotina</taxon>
        <taxon>Sordariomycetes</taxon>
        <taxon>Hypocreomycetidae</taxon>
        <taxon>Hypocreales</taxon>
        <taxon>Nectriaceae</taxon>
        <taxon>Dactylonectria</taxon>
    </lineage>
</organism>
<evidence type="ECO:0000256" key="4">
    <source>
        <dbReference type="PROSITE-ProRule" id="PRU00267"/>
    </source>
</evidence>
<dbReference type="FunFam" id="1.10.30.10:FF:000041">
    <property type="entry name" value="HMG box family protein"/>
    <property type="match status" value="1"/>
</dbReference>
<feature type="domain" description="HMG box" evidence="6">
    <location>
        <begin position="126"/>
        <end position="194"/>
    </location>
</feature>